<accession>A0A1U7X0F6</accession>
<dbReference type="GO" id="GO:0009626">
    <property type="term" value="P:plant-type hypersensitive response"/>
    <property type="evidence" value="ECO:0007669"/>
    <property type="project" value="UniProtKB-KW"/>
</dbReference>
<name>A0A1U7X0F6_NICSY</name>
<dbReference type="Gene3D" id="3.30.70.100">
    <property type="match status" value="1"/>
</dbReference>
<dbReference type="RefSeq" id="XP_009783146.1">
    <property type="nucleotide sequence ID" value="XM_009784844.1"/>
</dbReference>
<comment type="subcellular location">
    <subcellularLocation>
        <location evidence="1">Membrane</location>
        <topology evidence="1">Peripheral membrane protein</topology>
    </subcellularLocation>
</comment>
<dbReference type="InterPro" id="IPR036163">
    <property type="entry name" value="HMA_dom_sf"/>
</dbReference>
<feature type="region of interest" description="Disordered" evidence="2">
    <location>
        <begin position="85"/>
        <end position="151"/>
    </location>
</feature>
<dbReference type="GO" id="GO:0016020">
    <property type="term" value="C:membrane"/>
    <property type="evidence" value="ECO:0007669"/>
    <property type="project" value="UniProtKB-SubCell"/>
</dbReference>
<reference evidence="4" key="1">
    <citation type="journal article" date="2013" name="Genome Biol.">
        <title>Reference genomes and transcriptomes of Nicotiana sylvestris and Nicotiana tomentosiformis.</title>
        <authorList>
            <person name="Sierro N."/>
            <person name="Battey J.N."/>
            <person name="Ouadi S."/>
            <person name="Bovet L."/>
            <person name="Goepfert S."/>
            <person name="Bakaher N."/>
            <person name="Peitsch M.C."/>
            <person name="Ivanov N.V."/>
        </authorList>
    </citation>
    <scope>NUCLEOTIDE SEQUENCE [LARGE SCALE GENOMIC DNA]</scope>
</reference>
<protein>
    <submittedName>
        <fullName evidence="5">Uncharacterized protein LOC104231791</fullName>
    </submittedName>
</protein>
<dbReference type="OrthoDB" id="689350at2759"/>
<dbReference type="KEGG" id="nsy:104231791"/>
<evidence type="ECO:0000256" key="1">
    <source>
        <dbReference type="ARBA" id="ARBA00004170"/>
    </source>
</evidence>
<dbReference type="CDD" id="cd00371">
    <property type="entry name" value="HMA"/>
    <property type="match status" value="1"/>
</dbReference>
<dbReference type="InterPro" id="IPR044526">
    <property type="entry name" value="NAKR1-3"/>
</dbReference>
<proteinExistence type="predicted"/>
<feature type="domain" description="HMA" evidence="3">
    <location>
        <begin position="213"/>
        <end position="279"/>
    </location>
</feature>
<dbReference type="STRING" id="4096.A0A1U7X0F6"/>
<feature type="compositionally biased region" description="Low complexity" evidence="2">
    <location>
        <begin position="109"/>
        <end position="122"/>
    </location>
</feature>
<dbReference type="GO" id="GO:0046872">
    <property type="term" value="F:metal ion binding"/>
    <property type="evidence" value="ECO:0007669"/>
    <property type="project" value="InterPro"/>
</dbReference>
<dbReference type="InterPro" id="IPR006121">
    <property type="entry name" value="HMA_dom"/>
</dbReference>
<dbReference type="AlphaFoldDB" id="A0A1U7X0F6"/>
<sequence>MLLKIKTLKNFDSDSLGHYLQICKHHYFLSLSLKMKGIDIFCASQAATSICLSMQEASSSSSPVIQLGGSGRLINRYNPIIRDSRITCGSGRNRPLPPRSSEQPPISPKPKNINKKSNTSSKPSKETKKRQSDPKGHVGKRKSSWSCTKPSEFITPPSSSRYLLSEKDLVDVLCDYNDHDPVLNSKSCHQAVKVVANKSSPPKPPSSSSCSGDQVVVLRVSLHCKGCEKKMRKHLSRMEGVTSFTIDFVAKKVTVTGNVTPLEVLASISKVKNAQLWPPTVASSVPSTKADLIDSELKNAKQLVVSDGKLEILSRNPPVFQLL</sequence>
<evidence type="ECO:0000259" key="3">
    <source>
        <dbReference type="PROSITE" id="PS50846"/>
    </source>
</evidence>
<dbReference type="PANTHER" id="PTHR46119">
    <property type="entry name" value="OS08G0405700 PROTEIN"/>
    <property type="match status" value="1"/>
</dbReference>
<dbReference type="GeneID" id="104231791"/>
<dbReference type="eggNOG" id="KOG1603">
    <property type="taxonomic scope" value="Eukaryota"/>
</dbReference>
<evidence type="ECO:0000313" key="4">
    <source>
        <dbReference type="Proteomes" id="UP000189701"/>
    </source>
</evidence>
<feature type="compositionally biased region" description="Basic and acidic residues" evidence="2">
    <location>
        <begin position="123"/>
        <end position="136"/>
    </location>
</feature>
<gene>
    <name evidence="5" type="primary">LOC104231791</name>
</gene>
<dbReference type="PANTHER" id="PTHR46119:SF15">
    <property type="entry name" value="PROTEIN SODIUM POTASSIUM ROOT DEFECTIVE 2"/>
    <property type="match status" value="1"/>
</dbReference>
<evidence type="ECO:0000313" key="5">
    <source>
        <dbReference type="RefSeq" id="XP_009783146.1"/>
    </source>
</evidence>
<keyword evidence="4" id="KW-1185">Reference proteome</keyword>
<reference evidence="5" key="2">
    <citation type="submission" date="2025-08" db="UniProtKB">
        <authorList>
            <consortium name="RefSeq"/>
        </authorList>
    </citation>
    <scope>IDENTIFICATION</scope>
    <source>
        <tissue evidence="5">Leaf</tissue>
    </source>
</reference>
<organism evidence="4 5">
    <name type="scientific">Nicotiana sylvestris</name>
    <name type="common">Wood tobacco</name>
    <name type="synonym">South American tobacco</name>
    <dbReference type="NCBI Taxonomy" id="4096"/>
    <lineage>
        <taxon>Eukaryota</taxon>
        <taxon>Viridiplantae</taxon>
        <taxon>Streptophyta</taxon>
        <taxon>Embryophyta</taxon>
        <taxon>Tracheophyta</taxon>
        <taxon>Spermatophyta</taxon>
        <taxon>Magnoliopsida</taxon>
        <taxon>eudicotyledons</taxon>
        <taxon>Gunneridae</taxon>
        <taxon>Pentapetalae</taxon>
        <taxon>asterids</taxon>
        <taxon>lamiids</taxon>
        <taxon>Solanales</taxon>
        <taxon>Solanaceae</taxon>
        <taxon>Nicotianoideae</taxon>
        <taxon>Nicotianeae</taxon>
        <taxon>Nicotiana</taxon>
    </lineage>
</organism>
<dbReference type="Pfam" id="PF00403">
    <property type="entry name" value="HMA"/>
    <property type="match status" value="1"/>
</dbReference>
<dbReference type="SUPFAM" id="SSF55008">
    <property type="entry name" value="HMA, heavy metal-associated domain"/>
    <property type="match status" value="1"/>
</dbReference>
<dbReference type="Proteomes" id="UP000189701">
    <property type="component" value="Unplaced"/>
</dbReference>
<dbReference type="PROSITE" id="PS50846">
    <property type="entry name" value="HMA_2"/>
    <property type="match status" value="1"/>
</dbReference>
<evidence type="ECO:0000256" key="2">
    <source>
        <dbReference type="SAM" id="MobiDB-lite"/>
    </source>
</evidence>